<dbReference type="STRING" id="1047168.A0A0F4GS51"/>
<reference evidence="2 3" key="1">
    <citation type="submission" date="2015-03" db="EMBL/GenBank/DDBJ databases">
        <title>RNA-seq based gene annotation and comparative genomics of four Zymoseptoria species reveal species-specific pathogenicity related genes and transposable element activity.</title>
        <authorList>
            <person name="Grandaubert J."/>
            <person name="Bhattacharyya A."/>
            <person name="Stukenbrock E.H."/>
        </authorList>
    </citation>
    <scope>NUCLEOTIDE SEQUENCE [LARGE SCALE GENOMIC DNA]</scope>
    <source>
        <strain evidence="2 3">Zb18110</strain>
    </source>
</reference>
<gene>
    <name evidence="2" type="ORF">TI39_contig337g00010</name>
</gene>
<sequence length="191" mass="21091">MFYKGITTRNRLAIDFKDLNAPADWGLRENKCWPEHLVEDPGFALLTQDPYYKDYPIASAFASNYAQLIPQDVLDEAHLKGFSRTQGFRKREDKHLLYPEAWVFNDGSSSRPLTSEELKDIGILQCKSADCKNEMKDLGIESVAVEWPSQHPTVHETPSADVTPAATADASTTGATPGHFGSGFVAQATAT</sequence>
<accession>A0A0F4GS51</accession>
<keyword evidence="3" id="KW-1185">Reference proteome</keyword>
<dbReference type="Proteomes" id="UP000033647">
    <property type="component" value="Unassembled WGS sequence"/>
</dbReference>
<feature type="region of interest" description="Disordered" evidence="1">
    <location>
        <begin position="150"/>
        <end position="191"/>
    </location>
</feature>
<organism evidence="2 3">
    <name type="scientific">Zymoseptoria brevis</name>
    <dbReference type="NCBI Taxonomy" id="1047168"/>
    <lineage>
        <taxon>Eukaryota</taxon>
        <taxon>Fungi</taxon>
        <taxon>Dikarya</taxon>
        <taxon>Ascomycota</taxon>
        <taxon>Pezizomycotina</taxon>
        <taxon>Dothideomycetes</taxon>
        <taxon>Dothideomycetidae</taxon>
        <taxon>Mycosphaerellales</taxon>
        <taxon>Mycosphaerellaceae</taxon>
        <taxon>Zymoseptoria</taxon>
    </lineage>
</organism>
<dbReference type="OrthoDB" id="3763214at2759"/>
<dbReference type="AlphaFoldDB" id="A0A0F4GS51"/>
<evidence type="ECO:0000313" key="2">
    <source>
        <dbReference type="EMBL" id="KJY00280.1"/>
    </source>
</evidence>
<protein>
    <submittedName>
        <fullName evidence="2">Uncharacterized protein</fullName>
    </submittedName>
</protein>
<comment type="caution">
    <text evidence="2">The sequence shown here is derived from an EMBL/GenBank/DDBJ whole genome shotgun (WGS) entry which is preliminary data.</text>
</comment>
<evidence type="ECO:0000313" key="3">
    <source>
        <dbReference type="Proteomes" id="UP000033647"/>
    </source>
</evidence>
<evidence type="ECO:0000256" key="1">
    <source>
        <dbReference type="SAM" id="MobiDB-lite"/>
    </source>
</evidence>
<feature type="compositionally biased region" description="Low complexity" evidence="1">
    <location>
        <begin position="157"/>
        <end position="178"/>
    </location>
</feature>
<dbReference type="EMBL" id="LAFY01000329">
    <property type="protein sequence ID" value="KJY00280.1"/>
    <property type="molecule type" value="Genomic_DNA"/>
</dbReference>
<name>A0A0F4GS51_9PEZI</name>
<proteinExistence type="predicted"/>